<accession>A0A4D6MC42</accession>
<evidence type="ECO:0000256" key="4">
    <source>
        <dbReference type="ARBA" id="ARBA00023163"/>
    </source>
</evidence>
<sequence length="514" mass="59908">MSSSRAISFTNFYQNSVTVMESAEEYLEFEVAFYEQWGNLLLLGTNYFSDPKRNTINIEFEQGLLGQRQLRGVQSIRSFYNINDVYYVCTVYCGDRYFRIRLFDLDWTEFEYPGKAKNSLGCNPLSSIRFFQAFRVQFIPATDKLAFNYAVKLYDPLSKMFEIYVDTDESLRMVLFGFSRGFHFVQSLRFVPLKGKLDQCACLQQRPNVKMSSSRAISFTNFYQNSVTVMESAEEYLEFEVAFYEQWGNLLLLGTNYFSDPKRNTINIEFEQGLLGQRQLRGVQSIRSFYNINDVYYVCTVYCGDRYFRIRLFDLDWTEFEYPGKAKNSLGCNPLSSIRFFQAFRVQFIPATDKLAFNYAVKLYDPLSKMFEIYVDTDESLRMVLFGFSRIFSAEGLEMDYNRDSGNAANSQVPVAAPDFEKVLSNYDVKASSLYLDSKFAKECLIKGRKSYTLTNDQSQFWDCKIRWTGRSSYECYLTCGSKKFCKENGLIAGDRIRFVVEDEEKGVIHILKN</sequence>
<dbReference type="InterPro" id="IPR003340">
    <property type="entry name" value="B3_DNA-bd"/>
</dbReference>
<dbReference type="Pfam" id="PF02362">
    <property type="entry name" value="B3"/>
    <property type="match status" value="1"/>
</dbReference>
<keyword evidence="8" id="KW-1185">Reference proteome</keyword>
<dbReference type="CDD" id="cd10017">
    <property type="entry name" value="B3_DNA"/>
    <property type="match status" value="1"/>
</dbReference>
<organism evidence="7 8">
    <name type="scientific">Vigna unguiculata</name>
    <name type="common">Cowpea</name>
    <dbReference type="NCBI Taxonomy" id="3917"/>
    <lineage>
        <taxon>Eukaryota</taxon>
        <taxon>Viridiplantae</taxon>
        <taxon>Streptophyta</taxon>
        <taxon>Embryophyta</taxon>
        <taxon>Tracheophyta</taxon>
        <taxon>Spermatophyta</taxon>
        <taxon>Magnoliopsida</taxon>
        <taxon>eudicotyledons</taxon>
        <taxon>Gunneridae</taxon>
        <taxon>Pentapetalae</taxon>
        <taxon>rosids</taxon>
        <taxon>fabids</taxon>
        <taxon>Fabales</taxon>
        <taxon>Fabaceae</taxon>
        <taxon>Papilionoideae</taxon>
        <taxon>50 kb inversion clade</taxon>
        <taxon>NPAAA clade</taxon>
        <taxon>indigoferoid/millettioid clade</taxon>
        <taxon>Phaseoleae</taxon>
        <taxon>Vigna</taxon>
    </lineage>
</organism>
<evidence type="ECO:0000313" key="7">
    <source>
        <dbReference type="EMBL" id="QCD97344.1"/>
    </source>
</evidence>
<keyword evidence="3" id="KW-0238">DNA-binding</keyword>
<dbReference type="AlphaFoldDB" id="A0A4D6MC42"/>
<dbReference type="SMART" id="SM01019">
    <property type="entry name" value="B3"/>
    <property type="match status" value="1"/>
</dbReference>
<dbReference type="GO" id="GO:0005634">
    <property type="term" value="C:nucleus"/>
    <property type="evidence" value="ECO:0007669"/>
    <property type="project" value="UniProtKB-SubCell"/>
</dbReference>
<evidence type="ECO:0000256" key="3">
    <source>
        <dbReference type="ARBA" id="ARBA00023125"/>
    </source>
</evidence>
<keyword evidence="4" id="KW-0804">Transcription</keyword>
<evidence type="ECO:0000256" key="5">
    <source>
        <dbReference type="ARBA" id="ARBA00023242"/>
    </source>
</evidence>
<feature type="domain" description="TF-B3" evidence="6">
    <location>
        <begin position="419"/>
        <end position="514"/>
    </location>
</feature>
<dbReference type="EMBL" id="CP039350">
    <property type="protein sequence ID" value="QCD97344.1"/>
    <property type="molecule type" value="Genomic_DNA"/>
</dbReference>
<dbReference type="GO" id="GO:0003677">
    <property type="term" value="F:DNA binding"/>
    <property type="evidence" value="ECO:0007669"/>
    <property type="project" value="UniProtKB-KW"/>
</dbReference>
<evidence type="ECO:0000256" key="1">
    <source>
        <dbReference type="ARBA" id="ARBA00004123"/>
    </source>
</evidence>
<dbReference type="Gene3D" id="2.40.330.10">
    <property type="entry name" value="DNA-binding pseudobarrel domain"/>
    <property type="match status" value="1"/>
</dbReference>
<evidence type="ECO:0000256" key="2">
    <source>
        <dbReference type="ARBA" id="ARBA00023015"/>
    </source>
</evidence>
<dbReference type="InterPro" id="IPR015300">
    <property type="entry name" value="DNA-bd_pseudobarrel_sf"/>
</dbReference>
<gene>
    <name evidence="7" type="ORF">DEO72_LG6g2054</name>
</gene>
<dbReference type="PROSITE" id="PS50863">
    <property type="entry name" value="B3"/>
    <property type="match status" value="1"/>
</dbReference>
<name>A0A4D6MC42_VIGUN</name>
<keyword evidence="2" id="KW-0805">Transcription regulation</keyword>
<dbReference type="SUPFAM" id="SSF101936">
    <property type="entry name" value="DNA-binding pseudobarrel domain"/>
    <property type="match status" value="1"/>
</dbReference>
<reference evidence="7 8" key="1">
    <citation type="submission" date="2019-04" db="EMBL/GenBank/DDBJ databases">
        <title>An improved genome assembly and genetic linkage map for asparagus bean, Vigna unguiculata ssp. sesquipedialis.</title>
        <authorList>
            <person name="Xia Q."/>
            <person name="Zhang R."/>
            <person name="Dong Y."/>
        </authorList>
    </citation>
    <scope>NUCLEOTIDE SEQUENCE [LARGE SCALE GENOMIC DNA]</scope>
    <source>
        <tissue evidence="7">Leaf</tissue>
    </source>
</reference>
<dbReference type="Proteomes" id="UP000501690">
    <property type="component" value="Linkage Group LG6"/>
</dbReference>
<evidence type="ECO:0000313" key="8">
    <source>
        <dbReference type="Proteomes" id="UP000501690"/>
    </source>
</evidence>
<keyword evidence="5" id="KW-0539">Nucleus</keyword>
<proteinExistence type="predicted"/>
<protein>
    <recommendedName>
        <fullName evidence="6">TF-B3 domain-containing protein</fullName>
    </recommendedName>
</protein>
<evidence type="ECO:0000259" key="6">
    <source>
        <dbReference type="PROSITE" id="PS50863"/>
    </source>
</evidence>
<comment type="subcellular location">
    <subcellularLocation>
        <location evidence="1">Nucleus</location>
    </subcellularLocation>
</comment>